<dbReference type="PANTHER" id="PTHR32329">
    <property type="entry name" value="BIFUNCTIONAL PROTEIN [INCLUDES 2-HYDROXYACYL-COA DEHYDRATASE (N-TER) AND ITS ACTIVATOR DOMAIN (C_TERM)-RELATED"/>
    <property type="match status" value="1"/>
</dbReference>
<name>A0A4R2NIK1_RHOAD</name>
<proteinExistence type="predicted"/>
<dbReference type="RefSeq" id="WP_132605194.1">
    <property type="nucleotide sequence ID" value="NZ_NRRP01000010.1"/>
</dbReference>
<gene>
    <name evidence="2" type="ORF">EV656_11339</name>
</gene>
<organism evidence="2 3">
    <name type="scientific">Rhodovulum adriaticum</name>
    <name type="common">Rhodopseudomonas adriatica</name>
    <dbReference type="NCBI Taxonomy" id="35804"/>
    <lineage>
        <taxon>Bacteria</taxon>
        <taxon>Pseudomonadati</taxon>
        <taxon>Pseudomonadota</taxon>
        <taxon>Alphaproteobacteria</taxon>
        <taxon>Rhodobacterales</taxon>
        <taxon>Paracoccaceae</taxon>
        <taxon>Rhodovulum</taxon>
    </lineage>
</organism>
<dbReference type="InterPro" id="IPR051805">
    <property type="entry name" value="Dehydratase_Activator_Redct"/>
</dbReference>
<feature type="region of interest" description="Disordered" evidence="1">
    <location>
        <begin position="1"/>
        <end position="23"/>
    </location>
</feature>
<keyword evidence="2" id="KW-0418">Kinase</keyword>
<keyword evidence="2" id="KW-0808">Transferase</keyword>
<evidence type="ECO:0000313" key="3">
    <source>
        <dbReference type="Proteomes" id="UP000295733"/>
    </source>
</evidence>
<dbReference type="OrthoDB" id="9780120at2"/>
<dbReference type="PANTHER" id="PTHR32329:SF2">
    <property type="entry name" value="BIFUNCTIONAL PROTEIN [INCLUDES 2-HYDROXYACYL-COA DEHYDRATASE (N-TER) AND ITS ACTIVATOR DOMAIN (C_TERM)"/>
    <property type="match status" value="1"/>
</dbReference>
<keyword evidence="3" id="KW-1185">Reference proteome</keyword>
<sequence>MPYDRPCPPRRAPHPEPRDAQGPHYREQVFDHFNDAEKDSTVILTGGLSRSADILVAAALRGAGYRARAFPVPDRRALEVGKEFCGRGQCNPAYFMIGNLVRYLQTLRDEQGLSPAQINRDYVFMTAAACGPCRFGSYITEYRRALREAGFEGFRVILLEQKAGAKQACGSGHGIVLDRRLSLGIVSAMIAADVLNLIGYRTRPYETVPGATDAALDRCRTIVETALARRTSLRAALRRCQPLLAGVAVNRSQPRPRAALIGEFWAITTEGDGNYGLQRFLEDEGAEVEVQPLSVWLLYLVWQGQWDTRRRIDLPGRDGGRQGLAGKRPRIRLIRLWAAERLIRLVFRRLARAAGLRGYALPDMGRLARLAQAHYSPELRGGEGHLEVAKLIDAAERGDCDLVISVKPFGCLPSSGVSDGVQARVRALHPSVIFLSVETTGDAAANVYSRVQMAVFKARAQMAARQGRSAPVRG</sequence>
<evidence type="ECO:0000256" key="1">
    <source>
        <dbReference type="SAM" id="MobiDB-lite"/>
    </source>
</evidence>
<dbReference type="AlphaFoldDB" id="A0A4R2NIK1"/>
<feature type="compositionally biased region" description="Basic and acidic residues" evidence="1">
    <location>
        <begin position="13"/>
        <end position="23"/>
    </location>
</feature>
<dbReference type="EMBL" id="SLXL01000013">
    <property type="protein sequence ID" value="TCP21118.1"/>
    <property type="molecule type" value="Genomic_DNA"/>
</dbReference>
<feature type="compositionally biased region" description="Pro residues" evidence="1">
    <location>
        <begin position="1"/>
        <end position="10"/>
    </location>
</feature>
<reference evidence="2 3" key="1">
    <citation type="submission" date="2019-03" db="EMBL/GenBank/DDBJ databases">
        <title>Genomic Encyclopedia of Type Strains, Phase IV (KMG-IV): sequencing the most valuable type-strain genomes for metagenomic binning, comparative biology and taxonomic classification.</title>
        <authorList>
            <person name="Goeker M."/>
        </authorList>
    </citation>
    <scope>NUCLEOTIDE SEQUENCE [LARGE SCALE GENOMIC DNA]</scope>
    <source>
        <strain evidence="2 3">DSM 2781</strain>
    </source>
</reference>
<dbReference type="GO" id="GO:0016301">
    <property type="term" value="F:kinase activity"/>
    <property type="evidence" value="ECO:0007669"/>
    <property type="project" value="UniProtKB-KW"/>
</dbReference>
<protein>
    <submittedName>
        <fullName evidence="2">Putative nucleotide-binding protein (Sugar kinase/HSP70/actin superfamily)</fullName>
    </submittedName>
</protein>
<accession>A0A4R2NIK1</accession>
<evidence type="ECO:0000313" key="2">
    <source>
        <dbReference type="EMBL" id="TCP21118.1"/>
    </source>
</evidence>
<comment type="caution">
    <text evidence="2">The sequence shown here is derived from an EMBL/GenBank/DDBJ whole genome shotgun (WGS) entry which is preliminary data.</text>
</comment>
<dbReference type="Proteomes" id="UP000295733">
    <property type="component" value="Unassembled WGS sequence"/>
</dbReference>